<evidence type="ECO:0000256" key="4">
    <source>
        <dbReference type="ARBA" id="ARBA00022695"/>
    </source>
</evidence>
<sequence length="478" mass="54847">MENQEIFNKIYKISEELKTPIYIVGGFVRDQLMNKGHKKDLDFVVEGSGIVFATKFTEVLGEAHATLIPFVDFDTARVAIKNDAEEVVIEIEFAGARTESYEEHSRKPKVVSSTLEHDLSRRDFTVNAMARQILENGVLGDLLDPFEGEKDLQNKIIKTPLDPNLTFSDDPLRMMRAARFAAQLEFEIETETYAAIAVNRERLKIISAERITEELFKLLRARVPSLGLWILYNTGLFDEFLPEVRALSGVEEVAGYSHKDNLSHTFAVVDNIAEYSHDAMLRFAALMHDIAKPDTKLFVPGRGWTFDMHDHLGKKMVRDIGRRLRMSKRDTDYVAKLVRWHLQPIALMDEEITDSAVRRLVVNLGDDLEALLILCRSDITTGNQKKKERRLKNYDILEKRIEEIREKDRLRAFQSPLRGEEIMELCALKPGPTIGRIKEALEEAILEGIIPNEYEATKEYFFKIKDEFLAAAADWEKK</sequence>
<evidence type="ECO:0000256" key="7">
    <source>
        <dbReference type="ARBA" id="ARBA00022800"/>
    </source>
</evidence>
<dbReference type="InterPro" id="IPR002646">
    <property type="entry name" value="PolA_pol_head_dom"/>
</dbReference>
<dbReference type="InterPro" id="IPR003607">
    <property type="entry name" value="HD/PDEase_dom"/>
</dbReference>
<dbReference type="SUPFAM" id="SSF81891">
    <property type="entry name" value="Poly A polymerase C-terminal region-like"/>
    <property type="match status" value="1"/>
</dbReference>
<keyword evidence="10 11" id="KW-0694">RNA-binding</keyword>
<protein>
    <recommendedName>
        <fullName evidence="12">HD domain-containing protein</fullName>
    </recommendedName>
</protein>
<dbReference type="CDD" id="cd05398">
    <property type="entry name" value="NT_ClassII-CCAase"/>
    <property type="match status" value="1"/>
</dbReference>
<dbReference type="GO" id="GO:0005524">
    <property type="term" value="F:ATP binding"/>
    <property type="evidence" value="ECO:0007669"/>
    <property type="project" value="UniProtKB-KW"/>
</dbReference>
<evidence type="ECO:0000313" key="13">
    <source>
        <dbReference type="EMBL" id="OGH66253.1"/>
    </source>
</evidence>
<dbReference type="AlphaFoldDB" id="A0A1F6M3W9"/>
<dbReference type="Gene3D" id="3.30.460.10">
    <property type="entry name" value="Beta Polymerase, domain 2"/>
    <property type="match status" value="1"/>
</dbReference>
<dbReference type="GO" id="GO:0016779">
    <property type="term" value="F:nucleotidyltransferase activity"/>
    <property type="evidence" value="ECO:0007669"/>
    <property type="project" value="UniProtKB-KW"/>
</dbReference>
<dbReference type="Pfam" id="PF01966">
    <property type="entry name" value="HD"/>
    <property type="match status" value="1"/>
</dbReference>
<dbReference type="Gene3D" id="1.10.3090.10">
    <property type="entry name" value="cca-adding enzyme, domain 2"/>
    <property type="match status" value="1"/>
</dbReference>
<proteinExistence type="inferred from homology"/>
<keyword evidence="7" id="KW-0692">RNA repair</keyword>
<dbReference type="GO" id="GO:0008033">
    <property type="term" value="P:tRNA processing"/>
    <property type="evidence" value="ECO:0007669"/>
    <property type="project" value="UniProtKB-KW"/>
</dbReference>
<dbReference type="PANTHER" id="PTHR47545:SF1">
    <property type="entry name" value="MULTIFUNCTIONAL CCA PROTEIN"/>
    <property type="match status" value="1"/>
</dbReference>
<keyword evidence="8" id="KW-0067">ATP-binding</keyword>
<dbReference type="STRING" id="1798676.A3B90_02240"/>
<dbReference type="CDD" id="cd00077">
    <property type="entry name" value="HDc"/>
    <property type="match status" value="1"/>
</dbReference>
<keyword evidence="5" id="KW-0479">Metal-binding</keyword>
<keyword evidence="3" id="KW-0819">tRNA processing</keyword>
<gene>
    <name evidence="13" type="ORF">A3B90_02240</name>
</gene>
<evidence type="ECO:0000256" key="10">
    <source>
        <dbReference type="ARBA" id="ARBA00022884"/>
    </source>
</evidence>
<dbReference type="EMBL" id="MFPX01000022">
    <property type="protein sequence ID" value="OGH66253.1"/>
    <property type="molecule type" value="Genomic_DNA"/>
</dbReference>
<comment type="similarity">
    <text evidence="11">Belongs to the tRNA nucleotidyltransferase/poly(A) polymerase family.</text>
</comment>
<evidence type="ECO:0000313" key="14">
    <source>
        <dbReference type="Proteomes" id="UP000178742"/>
    </source>
</evidence>
<evidence type="ECO:0000259" key="12">
    <source>
        <dbReference type="PROSITE" id="PS51831"/>
    </source>
</evidence>
<dbReference type="Pfam" id="PF12627">
    <property type="entry name" value="PolyA_pol_RNAbd"/>
    <property type="match status" value="1"/>
</dbReference>
<dbReference type="InterPro" id="IPR050124">
    <property type="entry name" value="tRNA_CCA-adding_enzyme"/>
</dbReference>
<dbReference type="Gene3D" id="1.10.246.80">
    <property type="match status" value="1"/>
</dbReference>
<dbReference type="SUPFAM" id="SSF81301">
    <property type="entry name" value="Nucleotidyltransferase"/>
    <property type="match status" value="1"/>
</dbReference>
<dbReference type="InterPro" id="IPR006674">
    <property type="entry name" value="HD_domain"/>
</dbReference>
<organism evidence="13 14">
    <name type="scientific">Candidatus Magasanikbacteria bacterium RIFCSPHIGHO2_02_FULL_41_13</name>
    <dbReference type="NCBI Taxonomy" id="1798676"/>
    <lineage>
        <taxon>Bacteria</taxon>
        <taxon>Candidatus Magasanikiibacteriota</taxon>
    </lineage>
</organism>
<dbReference type="GO" id="GO:0003723">
    <property type="term" value="F:RNA binding"/>
    <property type="evidence" value="ECO:0007669"/>
    <property type="project" value="UniProtKB-KW"/>
</dbReference>
<dbReference type="InterPro" id="IPR043519">
    <property type="entry name" value="NT_sf"/>
</dbReference>
<comment type="caution">
    <text evidence="13">The sequence shown here is derived from an EMBL/GenBank/DDBJ whole genome shotgun (WGS) entry which is preliminary data.</text>
</comment>
<evidence type="ECO:0000256" key="1">
    <source>
        <dbReference type="ARBA" id="ARBA00001946"/>
    </source>
</evidence>
<feature type="domain" description="HD" evidence="12">
    <location>
        <begin position="261"/>
        <end position="371"/>
    </location>
</feature>
<dbReference type="PANTHER" id="PTHR47545">
    <property type="entry name" value="MULTIFUNCTIONAL CCA PROTEIN"/>
    <property type="match status" value="1"/>
</dbReference>
<dbReference type="PROSITE" id="PS51831">
    <property type="entry name" value="HD"/>
    <property type="match status" value="1"/>
</dbReference>
<evidence type="ECO:0000256" key="3">
    <source>
        <dbReference type="ARBA" id="ARBA00022694"/>
    </source>
</evidence>
<keyword evidence="6" id="KW-0547">Nucleotide-binding</keyword>
<evidence type="ECO:0000256" key="6">
    <source>
        <dbReference type="ARBA" id="ARBA00022741"/>
    </source>
</evidence>
<evidence type="ECO:0000256" key="9">
    <source>
        <dbReference type="ARBA" id="ARBA00022842"/>
    </source>
</evidence>
<accession>A0A1F6M3W9</accession>
<reference evidence="13 14" key="1">
    <citation type="journal article" date="2016" name="Nat. Commun.">
        <title>Thousands of microbial genomes shed light on interconnected biogeochemical processes in an aquifer system.</title>
        <authorList>
            <person name="Anantharaman K."/>
            <person name="Brown C.T."/>
            <person name="Hug L.A."/>
            <person name="Sharon I."/>
            <person name="Castelle C.J."/>
            <person name="Probst A.J."/>
            <person name="Thomas B.C."/>
            <person name="Singh A."/>
            <person name="Wilkins M.J."/>
            <person name="Karaoz U."/>
            <person name="Brodie E.L."/>
            <person name="Williams K.H."/>
            <person name="Hubbard S.S."/>
            <person name="Banfield J.F."/>
        </authorList>
    </citation>
    <scope>NUCLEOTIDE SEQUENCE [LARGE SCALE GENOMIC DNA]</scope>
</reference>
<evidence type="ECO:0000256" key="8">
    <source>
        <dbReference type="ARBA" id="ARBA00022840"/>
    </source>
</evidence>
<comment type="cofactor">
    <cofactor evidence="1">
        <name>Mg(2+)</name>
        <dbReference type="ChEBI" id="CHEBI:18420"/>
    </cofactor>
</comment>
<keyword evidence="9" id="KW-0460">Magnesium</keyword>
<dbReference type="InterPro" id="IPR032828">
    <property type="entry name" value="PolyA_RNA-bd"/>
</dbReference>
<evidence type="ECO:0000256" key="2">
    <source>
        <dbReference type="ARBA" id="ARBA00022679"/>
    </source>
</evidence>
<dbReference type="GO" id="GO:0046872">
    <property type="term" value="F:metal ion binding"/>
    <property type="evidence" value="ECO:0007669"/>
    <property type="project" value="UniProtKB-KW"/>
</dbReference>
<evidence type="ECO:0000256" key="5">
    <source>
        <dbReference type="ARBA" id="ARBA00022723"/>
    </source>
</evidence>
<evidence type="ECO:0000256" key="11">
    <source>
        <dbReference type="RuleBase" id="RU003953"/>
    </source>
</evidence>
<dbReference type="GO" id="GO:0042245">
    <property type="term" value="P:RNA repair"/>
    <property type="evidence" value="ECO:0007669"/>
    <property type="project" value="UniProtKB-KW"/>
</dbReference>
<keyword evidence="2 11" id="KW-0808">Transferase</keyword>
<dbReference type="Proteomes" id="UP000178742">
    <property type="component" value="Unassembled WGS sequence"/>
</dbReference>
<keyword evidence="4" id="KW-0548">Nucleotidyltransferase</keyword>
<name>A0A1F6M3W9_9BACT</name>
<dbReference type="Pfam" id="PF01743">
    <property type="entry name" value="PolyA_pol"/>
    <property type="match status" value="1"/>
</dbReference>